<protein>
    <submittedName>
        <fullName evidence="1">Uncharacterized protein</fullName>
    </submittedName>
</protein>
<proteinExistence type="predicted"/>
<comment type="caution">
    <text evidence="1">The sequence shown here is derived from an EMBL/GenBank/DDBJ whole genome shotgun (WGS) entry which is preliminary data.</text>
</comment>
<dbReference type="AlphaFoldDB" id="A0A225V8D6"/>
<name>A0A225V8D6_9STRA</name>
<organism evidence="1 2">
    <name type="scientific">Phytophthora megakarya</name>
    <dbReference type="NCBI Taxonomy" id="4795"/>
    <lineage>
        <taxon>Eukaryota</taxon>
        <taxon>Sar</taxon>
        <taxon>Stramenopiles</taxon>
        <taxon>Oomycota</taxon>
        <taxon>Peronosporomycetes</taxon>
        <taxon>Peronosporales</taxon>
        <taxon>Peronosporaceae</taxon>
        <taxon>Phytophthora</taxon>
    </lineage>
</organism>
<keyword evidence="2" id="KW-1185">Reference proteome</keyword>
<gene>
    <name evidence="1" type="ORF">PHMEG_00027021</name>
</gene>
<evidence type="ECO:0000313" key="1">
    <source>
        <dbReference type="EMBL" id="OWZ01562.1"/>
    </source>
</evidence>
<dbReference type="OrthoDB" id="121853at2759"/>
<dbReference type="Proteomes" id="UP000198211">
    <property type="component" value="Unassembled WGS sequence"/>
</dbReference>
<dbReference type="EMBL" id="NBNE01006760">
    <property type="protein sequence ID" value="OWZ01562.1"/>
    <property type="molecule type" value="Genomic_DNA"/>
</dbReference>
<evidence type="ECO:0000313" key="2">
    <source>
        <dbReference type="Proteomes" id="UP000198211"/>
    </source>
</evidence>
<reference evidence="2" key="1">
    <citation type="submission" date="2017-03" db="EMBL/GenBank/DDBJ databases">
        <title>Phytopthora megakarya and P. palmivora, two closely related causual agents of cacao black pod achieved similar genome size and gene model numbers by different mechanisms.</title>
        <authorList>
            <person name="Ali S."/>
            <person name="Shao J."/>
            <person name="Larry D.J."/>
            <person name="Kronmiller B."/>
            <person name="Shen D."/>
            <person name="Strem M.D."/>
            <person name="Melnick R.L."/>
            <person name="Guiltinan M.J."/>
            <person name="Tyler B.M."/>
            <person name="Meinhardt L.W."/>
            <person name="Bailey B.A."/>
        </authorList>
    </citation>
    <scope>NUCLEOTIDE SEQUENCE [LARGE SCALE GENOMIC DNA]</scope>
    <source>
        <strain evidence="2">zdho120</strain>
    </source>
</reference>
<accession>A0A225V8D6</accession>
<sequence length="155" mass="17925">MECGFDGCPRPQTTRSCVVCDRPAHHLCSNEALAQLGVKELYGICFCSVSCHTDYTNSDQTSPAETQHRRSYTFKFKREVLEDLEHMSSYAAEELRGVPRRTIRNWEINRDAIMSFEGSEKSRAARPGRAELIPFSADLIMFMKDRRRMEKVRLR</sequence>